<gene>
    <name evidence="1" type="ORF">Hamer_G020325</name>
</gene>
<accession>A0A8J5N3C4</accession>
<reference evidence="1" key="1">
    <citation type="journal article" date="2021" name="Sci. Adv.">
        <title>The American lobster genome reveals insights on longevity, neural, and immune adaptations.</title>
        <authorList>
            <person name="Polinski J.M."/>
            <person name="Zimin A.V."/>
            <person name="Clark K.F."/>
            <person name="Kohn A.B."/>
            <person name="Sadowski N."/>
            <person name="Timp W."/>
            <person name="Ptitsyn A."/>
            <person name="Khanna P."/>
            <person name="Romanova D.Y."/>
            <person name="Williams P."/>
            <person name="Greenwood S.J."/>
            <person name="Moroz L.L."/>
            <person name="Walt D.R."/>
            <person name="Bodnar A.G."/>
        </authorList>
    </citation>
    <scope>NUCLEOTIDE SEQUENCE</scope>
    <source>
        <strain evidence="1">GMGI-L3</strain>
    </source>
</reference>
<name>A0A8J5N3C4_HOMAM</name>
<comment type="caution">
    <text evidence="1">The sequence shown here is derived from an EMBL/GenBank/DDBJ whole genome shotgun (WGS) entry which is preliminary data.</text>
</comment>
<dbReference type="Proteomes" id="UP000747542">
    <property type="component" value="Unassembled WGS sequence"/>
</dbReference>
<sequence length="93" mass="10613">MVIYTEEKEHTTLRFNRRKKNRKLHIIENGNYLHHRKREIFMKTGGGCGMAWRCGGRVNGRRVLKVVEVEGMEVKGCGSLGVEAEGVWSRPSG</sequence>
<evidence type="ECO:0000313" key="2">
    <source>
        <dbReference type="Proteomes" id="UP000747542"/>
    </source>
</evidence>
<organism evidence="1 2">
    <name type="scientific">Homarus americanus</name>
    <name type="common">American lobster</name>
    <dbReference type="NCBI Taxonomy" id="6706"/>
    <lineage>
        <taxon>Eukaryota</taxon>
        <taxon>Metazoa</taxon>
        <taxon>Ecdysozoa</taxon>
        <taxon>Arthropoda</taxon>
        <taxon>Crustacea</taxon>
        <taxon>Multicrustacea</taxon>
        <taxon>Malacostraca</taxon>
        <taxon>Eumalacostraca</taxon>
        <taxon>Eucarida</taxon>
        <taxon>Decapoda</taxon>
        <taxon>Pleocyemata</taxon>
        <taxon>Astacidea</taxon>
        <taxon>Nephropoidea</taxon>
        <taxon>Nephropidae</taxon>
        <taxon>Homarus</taxon>
    </lineage>
</organism>
<keyword evidence="2" id="KW-1185">Reference proteome</keyword>
<evidence type="ECO:0000313" key="1">
    <source>
        <dbReference type="EMBL" id="KAG7172445.1"/>
    </source>
</evidence>
<dbReference type="AlphaFoldDB" id="A0A8J5N3C4"/>
<protein>
    <submittedName>
        <fullName evidence="1">Uncharacterized protein</fullName>
    </submittedName>
</protein>
<dbReference type="EMBL" id="JAHLQT010011048">
    <property type="protein sequence ID" value="KAG7172445.1"/>
    <property type="molecule type" value="Genomic_DNA"/>
</dbReference>
<proteinExistence type="predicted"/>